<protein>
    <submittedName>
        <fullName evidence="1">Uncharacterized protein</fullName>
    </submittedName>
</protein>
<dbReference type="EMBL" id="JAQJAN010000003">
    <property type="protein sequence ID" value="KAJ5733661.1"/>
    <property type="molecule type" value="Genomic_DNA"/>
</dbReference>
<dbReference type="AlphaFoldDB" id="A0AAD6MYQ0"/>
<gene>
    <name evidence="1" type="ORF">N7493_002447</name>
</gene>
<reference evidence="1" key="1">
    <citation type="journal article" date="2023" name="IMA Fungus">
        <title>Comparative genomic study of the Penicillium genus elucidates a diverse pangenome and 15 lateral gene transfer events.</title>
        <authorList>
            <person name="Petersen C."/>
            <person name="Sorensen T."/>
            <person name="Nielsen M.R."/>
            <person name="Sondergaard T.E."/>
            <person name="Sorensen J.L."/>
            <person name="Fitzpatrick D.A."/>
            <person name="Frisvad J.C."/>
            <person name="Nielsen K.L."/>
        </authorList>
    </citation>
    <scope>NUCLEOTIDE SEQUENCE</scope>
    <source>
        <strain evidence="1">IBT 17514</strain>
    </source>
</reference>
<comment type="caution">
    <text evidence="1">The sequence shown here is derived from an EMBL/GenBank/DDBJ whole genome shotgun (WGS) entry which is preliminary data.</text>
</comment>
<reference evidence="1" key="2">
    <citation type="submission" date="2023-01" db="EMBL/GenBank/DDBJ databases">
        <authorList>
            <person name="Petersen C."/>
        </authorList>
    </citation>
    <scope>NUCLEOTIDE SEQUENCE</scope>
    <source>
        <strain evidence="1">IBT 17514</strain>
    </source>
</reference>
<name>A0AAD6MYQ0_9EURO</name>
<proteinExistence type="predicted"/>
<sequence length="244" mass="27056">MGVEGNSLCLSGRTPVYKLISFAAGLDGVDGSVQKLFKDIIICLCSYGSFISTTAFEITHFTSISESGDTNPPIVDYIQSFSREGLSDGIIPSQSAFHYTCSNGYEDSVNLLVETNALPISGEILRDVSLSPNEQIRDAIIQTFVLRRRHLQALLERHLTEQEMTQLRIRPGSLPGYNSGKAQQLLKAKSINCVYPEDKSSWLIYDIFSDNSVLADQLWESGFRDVEEVDSKGWNSIHVNVTAH</sequence>
<evidence type="ECO:0000313" key="1">
    <source>
        <dbReference type="EMBL" id="KAJ5733661.1"/>
    </source>
</evidence>
<accession>A0AAD6MYQ0</accession>
<organism evidence="1 2">
    <name type="scientific">Penicillium malachiteum</name>
    <dbReference type="NCBI Taxonomy" id="1324776"/>
    <lineage>
        <taxon>Eukaryota</taxon>
        <taxon>Fungi</taxon>
        <taxon>Dikarya</taxon>
        <taxon>Ascomycota</taxon>
        <taxon>Pezizomycotina</taxon>
        <taxon>Eurotiomycetes</taxon>
        <taxon>Eurotiomycetidae</taxon>
        <taxon>Eurotiales</taxon>
        <taxon>Aspergillaceae</taxon>
        <taxon>Penicillium</taxon>
    </lineage>
</organism>
<keyword evidence="2" id="KW-1185">Reference proteome</keyword>
<dbReference type="Proteomes" id="UP001215712">
    <property type="component" value="Unassembled WGS sequence"/>
</dbReference>
<evidence type="ECO:0000313" key="2">
    <source>
        <dbReference type="Proteomes" id="UP001215712"/>
    </source>
</evidence>